<dbReference type="PANTHER" id="PTHR10556:SF35">
    <property type="entry name" value="3-OXO-5-ALPHA-STEROID 4-DEHYDROGENASE FAMILY PROTEIN"/>
    <property type="match status" value="1"/>
</dbReference>
<evidence type="ECO:0000256" key="5">
    <source>
        <dbReference type="ARBA" id="ARBA00023136"/>
    </source>
</evidence>
<evidence type="ECO:0000256" key="3">
    <source>
        <dbReference type="ARBA" id="ARBA00022692"/>
    </source>
</evidence>
<evidence type="ECO:0000256" key="4">
    <source>
        <dbReference type="ARBA" id="ARBA00022989"/>
    </source>
</evidence>
<feature type="transmembrane region" description="Helical" evidence="6">
    <location>
        <begin position="72"/>
        <end position="90"/>
    </location>
</feature>
<dbReference type="PANTHER" id="PTHR10556">
    <property type="entry name" value="3-OXO-5-ALPHA-STEROID 4-DEHYDROGENASE"/>
    <property type="match status" value="1"/>
</dbReference>
<feature type="transmembrane region" description="Helical" evidence="6">
    <location>
        <begin position="163"/>
        <end position="182"/>
    </location>
</feature>
<keyword evidence="4 6" id="KW-1133">Transmembrane helix</keyword>
<feature type="domain" description="3-oxo-5-alpha-steroid 4-dehydrogenase C-terminal" evidence="7">
    <location>
        <begin position="155"/>
        <end position="269"/>
    </location>
</feature>
<feature type="transmembrane region" description="Helical" evidence="6">
    <location>
        <begin position="12"/>
        <end position="34"/>
    </location>
</feature>
<dbReference type="Gene3D" id="1.20.120.1630">
    <property type="match status" value="1"/>
</dbReference>
<reference evidence="8 9" key="1">
    <citation type="submission" date="2023-10" db="EMBL/GenBank/DDBJ databases">
        <title>Chromosome-scale genome assembly provides insights into flower coloration mechanisms of Canna indica.</title>
        <authorList>
            <person name="Li C."/>
        </authorList>
    </citation>
    <scope>NUCLEOTIDE SEQUENCE [LARGE SCALE GENOMIC DNA]</scope>
    <source>
        <tissue evidence="8">Flower</tissue>
    </source>
</reference>
<evidence type="ECO:0000256" key="1">
    <source>
        <dbReference type="ARBA" id="ARBA00004141"/>
    </source>
</evidence>
<dbReference type="InterPro" id="IPR001104">
    <property type="entry name" value="3-oxo-5_a-steroid_4-DH_C"/>
</dbReference>
<dbReference type="GO" id="GO:0006629">
    <property type="term" value="P:lipid metabolic process"/>
    <property type="evidence" value="ECO:0007669"/>
    <property type="project" value="InterPro"/>
</dbReference>
<comment type="similarity">
    <text evidence="2">Belongs to the steroid 5-alpha reductase family.</text>
</comment>
<dbReference type="GO" id="GO:0016020">
    <property type="term" value="C:membrane"/>
    <property type="evidence" value="ECO:0007669"/>
    <property type="project" value="UniProtKB-SubCell"/>
</dbReference>
<sequence length="269" mass="30238">MWTSVISFMNLLLFPAPPSLFLTAMTVVSFVSLVQNGVGEVRGQNCGYSKFFFSSGGKEAAGKRVSSRVGMLLFYTPALVAAVAAAYFLADASDRCRLLSLIFSLHFFKRDFEVLFIHKYSGHIFVDITFIISMSYGMSVVCMTYSQYLTQGMQAPSLDLKNIGLVLASIGMIGNLYHHYILSTLRKEGEKGYKVPKGGLFGLVICPHYLFEITEYIGIFCISQTVYSFFYLIGTAVYLSGRSYATRRWYISKFDDFPRNVRALIPFVF</sequence>
<dbReference type="AlphaFoldDB" id="A0AAQ3QSC2"/>
<evidence type="ECO:0000313" key="8">
    <source>
        <dbReference type="EMBL" id="WOL19618.1"/>
    </source>
</evidence>
<name>A0AAQ3QSC2_9LILI</name>
<gene>
    <name evidence="8" type="ORF">Cni_G28420</name>
</gene>
<keyword evidence="3 6" id="KW-0812">Transmembrane</keyword>
<protein>
    <submittedName>
        <fullName evidence="8">3-oxo-5-alpha-steroid 4-dehydrogenase 2 isoform X1</fullName>
    </submittedName>
</protein>
<keyword evidence="5 6" id="KW-0472">Membrane</keyword>
<evidence type="ECO:0000313" key="9">
    <source>
        <dbReference type="Proteomes" id="UP001327560"/>
    </source>
</evidence>
<accession>A0AAQ3QSC2</accession>
<feature type="transmembrane region" description="Helical" evidence="6">
    <location>
        <begin position="124"/>
        <end position="148"/>
    </location>
</feature>
<evidence type="ECO:0000256" key="2">
    <source>
        <dbReference type="ARBA" id="ARBA00007742"/>
    </source>
</evidence>
<dbReference type="EMBL" id="CP136898">
    <property type="protein sequence ID" value="WOL19618.1"/>
    <property type="molecule type" value="Genomic_DNA"/>
</dbReference>
<evidence type="ECO:0000259" key="7">
    <source>
        <dbReference type="Pfam" id="PF02544"/>
    </source>
</evidence>
<dbReference type="InterPro" id="IPR039357">
    <property type="entry name" value="SRD5A/TECR"/>
</dbReference>
<comment type="subcellular location">
    <subcellularLocation>
        <location evidence="1">Membrane</location>
        <topology evidence="1">Multi-pass membrane protein</topology>
    </subcellularLocation>
</comment>
<feature type="transmembrane region" description="Helical" evidence="6">
    <location>
        <begin position="217"/>
        <end position="239"/>
    </location>
</feature>
<evidence type="ECO:0000256" key="6">
    <source>
        <dbReference type="SAM" id="Phobius"/>
    </source>
</evidence>
<dbReference type="FunFam" id="1.20.120.1630:FF:000017">
    <property type="entry name" value="3-oxo-5-alpha-steroid 4-dehydrogenase family protein"/>
    <property type="match status" value="1"/>
</dbReference>
<organism evidence="8 9">
    <name type="scientific">Canna indica</name>
    <name type="common">Indian-shot</name>
    <dbReference type="NCBI Taxonomy" id="4628"/>
    <lineage>
        <taxon>Eukaryota</taxon>
        <taxon>Viridiplantae</taxon>
        <taxon>Streptophyta</taxon>
        <taxon>Embryophyta</taxon>
        <taxon>Tracheophyta</taxon>
        <taxon>Spermatophyta</taxon>
        <taxon>Magnoliopsida</taxon>
        <taxon>Liliopsida</taxon>
        <taxon>Zingiberales</taxon>
        <taxon>Cannaceae</taxon>
        <taxon>Canna</taxon>
    </lineage>
</organism>
<keyword evidence="9" id="KW-1185">Reference proteome</keyword>
<dbReference type="PROSITE" id="PS50244">
    <property type="entry name" value="S5A_REDUCTASE"/>
    <property type="match status" value="1"/>
</dbReference>
<dbReference type="GO" id="GO:0016627">
    <property type="term" value="F:oxidoreductase activity, acting on the CH-CH group of donors"/>
    <property type="evidence" value="ECO:0007669"/>
    <property type="project" value="InterPro"/>
</dbReference>
<dbReference type="Pfam" id="PF02544">
    <property type="entry name" value="Steroid_dh"/>
    <property type="match status" value="1"/>
</dbReference>
<proteinExistence type="inferred from homology"/>
<dbReference type="Proteomes" id="UP001327560">
    <property type="component" value="Chromosome 9"/>
</dbReference>